<protein>
    <recommendedName>
        <fullName evidence="2">NADP-dependent oxidoreductase domain-containing protein</fullName>
    </recommendedName>
</protein>
<dbReference type="GO" id="GO:0016491">
    <property type="term" value="F:oxidoreductase activity"/>
    <property type="evidence" value="ECO:0007669"/>
    <property type="project" value="UniProtKB-KW"/>
</dbReference>
<evidence type="ECO:0000313" key="4">
    <source>
        <dbReference type="Proteomes" id="UP000050424"/>
    </source>
</evidence>
<dbReference type="Proteomes" id="UP000050424">
    <property type="component" value="Unassembled WGS sequence"/>
</dbReference>
<comment type="caution">
    <text evidence="3">The sequence shown here is derived from an EMBL/GenBank/DDBJ whole genome shotgun (WGS) entry which is preliminary data.</text>
</comment>
<proteinExistence type="predicted"/>
<accession>A0A0P7BKD5</accession>
<dbReference type="STRING" id="78410.A0A0P7BKD5"/>
<keyword evidence="1" id="KW-0560">Oxidoreductase</keyword>
<gene>
    <name evidence="3" type="ORF">AK830_g5811</name>
</gene>
<dbReference type="EMBL" id="LKCW01000077">
    <property type="protein sequence ID" value="KPM40747.1"/>
    <property type="molecule type" value="Genomic_DNA"/>
</dbReference>
<dbReference type="OrthoDB" id="2310150at2759"/>
<evidence type="ECO:0000259" key="2">
    <source>
        <dbReference type="Pfam" id="PF00248"/>
    </source>
</evidence>
<evidence type="ECO:0000256" key="1">
    <source>
        <dbReference type="ARBA" id="ARBA00023002"/>
    </source>
</evidence>
<dbReference type="AlphaFoldDB" id="A0A0P7BKD5"/>
<organism evidence="3 4">
    <name type="scientific">Neonectria ditissima</name>
    <dbReference type="NCBI Taxonomy" id="78410"/>
    <lineage>
        <taxon>Eukaryota</taxon>
        <taxon>Fungi</taxon>
        <taxon>Dikarya</taxon>
        <taxon>Ascomycota</taxon>
        <taxon>Pezizomycotina</taxon>
        <taxon>Sordariomycetes</taxon>
        <taxon>Hypocreomycetidae</taxon>
        <taxon>Hypocreales</taxon>
        <taxon>Nectriaceae</taxon>
        <taxon>Neonectria</taxon>
    </lineage>
</organism>
<evidence type="ECO:0000313" key="3">
    <source>
        <dbReference type="EMBL" id="KPM40747.1"/>
    </source>
</evidence>
<sequence length="346" mass="38821">MSTLKDLKPVAISVGTHTWKPDDEKLDKIVAILKNHSVNNLDTAFAYGQGLSEQSLGRRNLAAQFTIDTKADTAIIPGPGRSIATFAKKSLEGLQTAKWWVRVYLLHGPDESTPFSEQMEILQKLYKEGSFEKLGISNFTKDQVLDIYNAAKSKGYILPTVYQSSYSLIVRRNETDLFPTLRELGFSLQAYSPMGNGFLAKTPEYIEQGLGSWDPNTAYGQIQRHLFYKPPYLELLKEFGQLSEESGVSRAGLAYRWVRFHSVLDGNLGDEMIIGGATPEQVEESLVELEKGPLAPWIVKRLDELWEMVKDYAPVDTLESARKVARSATYDAKFLDTNRLSDNNPV</sequence>
<dbReference type="PANTHER" id="PTHR43364:SF4">
    <property type="entry name" value="NAD(P)-LINKED OXIDOREDUCTASE SUPERFAMILY PROTEIN"/>
    <property type="match status" value="1"/>
</dbReference>
<dbReference type="InterPro" id="IPR023210">
    <property type="entry name" value="NADP_OxRdtase_dom"/>
</dbReference>
<dbReference type="SUPFAM" id="SSF51430">
    <property type="entry name" value="NAD(P)-linked oxidoreductase"/>
    <property type="match status" value="1"/>
</dbReference>
<dbReference type="InterPro" id="IPR050523">
    <property type="entry name" value="AKR_Detox_Biosynth"/>
</dbReference>
<dbReference type="Gene3D" id="3.20.20.100">
    <property type="entry name" value="NADP-dependent oxidoreductase domain"/>
    <property type="match status" value="1"/>
</dbReference>
<dbReference type="Pfam" id="PF00248">
    <property type="entry name" value="Aldo_ket_red"/>
    <property type="match status" value="1"/>
</dbReference>
<dbReference type="InterPro" id="IPR036812">
    <property type="entry name" value="NAD(P)_OxRdtase_dom_sf"/>
</dbReference>
<feature type="domain" description="NADP-dependent oxidoreductase" evidence="2">
    <location>
        <begin position="14"/>
        <end position="307"/>
    </location>
</feature>
<reference evidence="3 4" key="1">
    <citation type="submission" date="2015-09" db="EMBL/GenBank/DDBJ databases">
        <title>Draft genome of a European isolate of the apple canker pathogen Neonectria ditissima.</title>
        <authorList>
            <person name="Gomez-Cortecero A."/>
            <person name="Harrison R.J."/>
            <person name="Armitage A.D."/>
        </authorList>
    </citation>
    <scope>NUCLEOTIDE SEQUENCE [LARGE SCALE GENOMIC DNA]</scope>
    <source>
        <strain evidence="3 4">R09/05</strain>
    </source>
</reference>
<name>A0A0P7BKD5_9HYPO</name>
<keyword evidence="4" id="KW-1185">Reference proteome</keyword>
<dbReference type="PANTHER" id="PTHR43364">
    <property type="entry name" value="NADH-SPECIFIC METHYLGLYOXAL REDUCTASE-RELATED"/>
    <property type="match status" value="1"/>
</dbReference>